<feature type="region of interest" description="Disordered" evidence="4">
    <location>
        <begin position="299"/>
        <end position="321"/>
    </location>
</feature>
<dbReference type="GeneID" id="40725174"/>
<dbReference type="InterPro" id="IPR015637">
    <property type="entry name" value="MUG/TDG"/>
</dbReference>
<dbReference type="Proteomes" id="UP000306050">
    <property type="component" value="Chromosome SGRAM_14"/>
</dbReference>
<name>A0A4U7KYY7_9BASI</name>
<dbReference type="InterPro" id="IPR036895">
    <property type="entry name" value="Uracil-DNA_glycosylase-like_sf"/>
</dbReference>
<evidence type="ECO:0000313" key="7">
    <source>
        <dbReference type="Proteomes" id="UP000306050"/>
    </source>
</evidence>
<proteinExistence type="predicted"/>
<dbReference type="Gene3D" id="3.40.470.10">
    <property type="entry name" value="Uracil-DNA glycosylase-like domain"/>
    <property type="match status" value="1"/>
</dbReference>
<organism evidence="6 7">
    <name type="scientific">Sporisorium graminicola</name>
    <dbReference type="NCBI Taxonomy" id="280036"/>
    <lineage>
        <taxon>Eukaryota</taxon>
        <taxon>Fungi</taxon>
        <taxon>Dikarya</taxon>
        <taxon>Basidiomycota</taxon>
        <taxon>Ustilaginomycotina</taxon>
        <taxon>Ustilaginomycetes</taxon>
        <taxon>Ustilaginales</taxon>
        <taxon>Ustilaginaceae</taxon>
        <taxon>Sporisorium</taxon>
    </lineage>
</organism>
<keyword evidence="3" id="KW-0234">DNA repair</keyword>
<sequence length="449" mass="49601">MPSTSLRRSPRARQARFANLPSAHSDIDDDDPEAYQPRSQSASPSKKRNKQVMDPKMTERDALHGQNGVLKNKSRKRIKRTRDDPNSAAGSIYAHLKGLPDLFADHNDIMFCGINPGVKSSHSGHHFAHRSNHFYPSLHIAGITEQRMKPEQDVDFPSLRPFSLGLTNLAPRPTAEGNELLPSELIDGVPVLLDKIQKRKPRTVCFVGKAISEAFIRGLRQAGAINGGFSAKKKRDSQSASGRTAGLAQEQKKKLKDNETSLGCPHIGLKDDKSDSPNFLRAAIPADILRAFATAVEIQDAKPSKGSSPQRTQKQLYTKGNAKDDSGYGILPICVPHSCQRDKPLSVDQTTFFFVMPSSSARVTTHFLDDKGRILKSLRRLVEHLHATEAFRTRSSNNFLKEEDVGDSRSVSGTKLESDISRPMNEMKFELVDVSRFSPDESAAISSAR</sequence>
<dbReference type="CDD" id="cd10028">
    <property type="entry name" value="UDG-F2_TDG_MUG"/>
    <property type="match status" value="1"/>
</dbReference>
<dbReference type="SUPFAM" id="SSF52141">
    <property type="entry name" value="Uracil-DNA glycosylase-like"/>
    <property type="match status" value="1"/>
</dbReference>
<evidence type="ECO:0000259" key="5">
    <source>
        <dbReference type="Pfam" id="PF03167"/>
    </source>
</evidence>
<evidence type="ECO:0000256" key="1">
    <source>
        <dbReference type="ARBA" id="ARBA00022763"/>
    </source>
</evidence>
<evidence type="ECO:0000256" key="2">
    <source>
        <dbReference type="ARBA" id="ARBA00022801"/>
    </source>
</evidence>
<dbReference type="PANTHER" id="PTHR12159">
    <property type="entry name" value="G/T AND G/U MISMATCH-SPECIFIC DNA GLYCOSYLASE"/>
    <property type="match status" value="1"/>
</dbReference>
<keyword evidence="1" id="KW-0227">DNA damage</keyword>
<reference evidence="6 7" key="1">
    <citation type="submission" date="2019-05" db="EMBL/GenBank/DDBJ databases">
        <title>Sporisorium graminicola CBS 10092 draft sequencing and annotation.</title>
        <authorList>
            <person name="Solano-Gonzalez S."/>
            <person name="Caddick M.X."/>
            <person name="Darby A."/>
        </authorList>
    </citation>
    <scope>NUCLEOTIDE SEQUENCE [LARGE SCALE GENOMIC DNA]</scope>
    <source>
        <strain evidence="6 7">CBS 10092</strain>
    </source>
</reference>
<protein>
    <recommendedName>
        <fullName evidence="5">Uracil-DNA glycosylase-like domain-containing protein</fullName>
    </recommendedName>
</protein>
<dbReference type="RefSeq" id="XP_029740633.1">
    <property type="nucleotide sequence ID" value="XM_029882878.1"/>
</dbReference>
<evidence type="ECO:0000256" key="4">
    <source>
        <dbReference type="SAM" id="MobiDB-lite"/>
    </source>
</evidence>
<dbReference type="GO" id="GO:0008263">
    <property type="term" value="F:pyrimidine-specific mismatch base pair DNA N-glycosylase activity"/>
    <property type="evidence" value="ECO:0007669"/>
    <property type="project" value="TreeGrafter"/>
</dbReference>
<dbReference type="AlphaFoldDB" id="A0A4U7KYY7"/>
<dbReference type="Pfam" id="PF03167">
    <property type="entry name" value="UDG"/>
    <property type="match status" value="1"/>
</dbReference>
<evidence type="ECO:0000256" key="3">
    <source>
        <dbReference type="ARBA" id="ARBA00023204"/>
    </source>
</evidence>
<feature type="region of interest" description="Disordered" evidence="4">
    <location>
        <begin position="230"/>
        <end position="263"/>
    </location>
</feature>
<comment type="caution">
    <text evidence="6">The sequence shown here is derived from an EMBL/GenBank/DDBJ whole genome shotgun (WGS) entry which is preliminary data.</text>
</comment>
<feature type="compositionally biased region" description="Basic and acidic residues" evidence="4">
    <location>
        <begin position="51"/>
        <end position="63"/>
    </location>
</feature>
<dbReference type="EMBL" id="SRRM01000007">
    <property type="protein sequence ID" value="TKY88648.1"/>
    <property type="molecule type" value="Genomic_DNA"/>
</dbReference>
<dbReference type="PANTHER" id="PTHR12159:SF9">
    <property type="entry name" value="G_T MISMATCH-SPECIFIC THYMINE DNA GLYCOSYLASE"/>
    <property type="match status" value="1"/>
</dbReference>
<evidence type="ECO:0000313" key="6">
    <source>
        <dbReference type="EMBL" id="TKY88648.1"/>
    </source>
</evidence>
<dbReference type="GO" id="GO:0004844">
    <property type="term" value="F:uracil DNA N-glycosylase activity"/>
    <property type="evidence" value="ECO:0007669"/>
    <property type="project" value="TreeGrafter"/>
</dbReference>
<accession>A0A4U7KYY7</accession>
<dbReference type="KEGG" id="sgra:EX895_002279"/>
<keyword evidence="7" id="KW-1185">Reference proteome</keyword>
<keyword evidence="2" id="KW-0378">Hydrolase</keyword>
<dbReference type="OrthoDB" id="565731at2759"/>
<feature type="compositionally biased region" description="Polar residues" evidence="4">
    <location>
        <begin position="305"/>
        <end position="318"/>
    </location>
</feature>
<gene>
    <name evidence="6" type="ORF">EX895_002279</name>
</gene>
<feature type="domain" description="Uracil-DNA glycosylase-like" evidence="5">
    <location>
        <begin position="101"/>
        <end position="220"/>
    </location>
</feature>
<feature type="compositionally biased region" description="Basic and acidic residues" evidence="4">
    <location>
        <begin position="250"/>
        <end position="259"/>
    </location>
</feature>
<feature type="region of interest" description="Disordered" evidence="4">
    <location>
        <begin position="1"/>
        <end position="89"/>
    </location>
</feature>
<dbReference type="InterPro" id="IPR005122">
    <property type="entry name" value="Uracil-DNA_glycosylase-like"/>
</dbReference>
<dbReference type="GO" id="GO:0006285">
    <property type="term" value="P:base-excision repair, AP site formation"/>
    <property type="evidence" value="ECO:0007669"/>
    <property type="project" value="InterPro"/>
</dbReference>